<feature type="compositionally biased region" description="Polar residues" evidence="1">
    <location>
        <begin position="294"/>
        <end position="306"/>
    </location>
</feature>
<organism evidence="3 4">
    <name type="scientific">Acorus calamus</name>
    <name type="common">Sweet flag</name>
    <dbReference type="NCBI Taxonomy" id="4465"/>
    <lineage>
        <taxon>Eukaryota</taxon>
        <taxon>Viridiplantae</taxon>
        <taxon>Streptophyta</taxon>
        <taxon>Embryophyta</taxon>
        <taxon>Tracheophyta</taxon>
        <taxon>Spermatophyta</taxon>
        <taxon>Magnoliopsida</taxon>
        <taxon>Liliopsida</taxon>
        <taxon>Acoraceae</taxon>
        <taxon>Acorus</taxon>
    </lineage>
</organism>
<feature type="region of interest" description="Disordered" evidence="1">
    <location>
        <begin position="288"/>
        <end position="407"/>
    </location>
</feature>
<gene>
    <name evidence="3" type="ORF">QJS10_CPB17g02029</name>
</gene>
<evidence type="ECO:0000256" key="1">
    <source>
        <dbReference type="SAM" id="MobiDB-lite"/>
    </source>
</evidence>
<protein>
    <recommendedName>
        <fullName evidence="2">DM2 domain-containing protein</fullName>
    </recommendedName>
</protein>
<dbReference type="InterPro" id="IPR058939">
    <property type="entry name" value="Mtase_EDM2"/>
</dbReference>
<dbReference type="EMBL" id="JAUJYO010000017">
    <property type="protein sequence ID" value="KAK1291566.1"/>
    <property type="molecule type" value="Genomic_DNA"/>
</dbReference>
<sequence length="553" mass="61887">MEKKIRDLMQTSSSLTLEDIVKRHDVPSTHACFSRPVDKTITMGKVDGSIEAVRTALQKLDDGCSIEDAKAVCEPEIVNQIIKWKNRLKVYLAPFLHGMRYTSFGRHFTKKEKLQEIVEKLHWYVREGDMIVDFCCGANDFSCFMKQKLDETGKKCLFRNYDLIQPKNDFNFVKKDWMKVKRNELPRGAELSFYLPGSVDVKDKQMEQWNVKPPVLYLWSHRNWTQRHWTIAERHGHTSRQIKESCLAIEEKTCPQNPDQHKEEDQDVFGDLPSILDDIPGAEEQTIPAKPISHSDQNVRVESGSSKQKKRPAEDLKKRHPARSKKSKKPKVVRRPDDSRREPPPVAPASLDMSITPQKRATDNEEQPSSHLTHSGFTGPSHFTEDPYLSGLRNDRHNWSSSGGGPLGDMRSMSPIAMDEWFPRYGGSGGGGIDGIGRAGFGGMDDLGNMGFNRMAPPQSLPLYPFPSSVSRAPPPSYGMPATQRYAPRLEETNFAPLGMAGWADMYDLAGRSVGGGSGGGGSYLPPDVMGGYMHGQHRYPGPGSGTGGWLND</sequence>
<accession>A0AAV9CRS8</accession>
<name>A0AAV9CRS8_ACOCL</name>
<dbReference type="Proteomes" id="UP001180020">
    <property type="component" value="Unassembled WGS sequence"/>
</dbReference>
<evidence type="ECO:0000313" key="3">
    <source>
        <dbReference type="EMBL" id="KAK1291566.1"/>
    </source>
</evidence>
<feature type="compositionally biased region" description="Polar residues" evidence="1">
    <location>
        <begin position="367"/>
        <end position="378"/>
    </location>
</feature>
<proteinExistence type="predicted"/>
<evidence type="ECO:0000313" key="4">
    <source>
        <dbReference type="Proteomes" id="UP001180020"/>
    </source>
</evidence>
<dbReference type="Pfam" id="PF26055">
    <property type="entry name" value="Mtase_EDM2"/>
    <property type="match status" value="1"/>
</dbReference>
<feature type="compositionally biased region" description="Basic and acidic residues" evidence="1">
    <location>
        <begin position="334"/>
        <end position="343"/>
    </location>
</feature>
<keyword evidence="4" id="KW-1185">Reference proteome</keyword>
<feature type="compositionally biased region" description="Basic residues" evidence="1">
    <location>
        <begin position="318"/>
        <end position="333"/>
    </location>
</feature>
<dbReference type="AlphaFoldDB" id="A0AAV9CRS8"/>
<dbReference type="PANTHER" id="PTHR46235:SF3">
    <property type="entry name" value="PHD FINGER-CONTAINING PROTEIN DDB_G0268158"/>
    <property type="match status" value="1"/>
</dbReference>
<evidence type="ECO:0000259" key="2">
    <source>
        <dbReference type="Pfam" id="PF26055"/>
    </source>
</evidence>
<reference evidence="3" key="1">
    <citation type="journal article" date="2023" name="Nat. Commun.">
        <title>Diploid and tetraploid genomes of Acorus and the evolution of monocots.</title>
        <authorList>
            <person name="Ma L."/>
            <person name="Liu K.W."/>
            <person name="Li Z."/>
            <person name="Hsiao Y.Y."/>
            <person name="Qi Y."/>
            <person name="Fu T."/>
            <person name="Tang G.D."/>
            <person name="Zhang D."/>
            <person name="Sun W.H."/>
            <person name="Liu D.K."/>
            <person name="Li Y."/>
            <person name="Chen G.Z."/>
            <person name="Liu X.D."/>
            <person name="Liao X.Y."/>
            <person name="Jiang Y.T."/>
            <person name="Yu X."/>
            <person name="Hao Y."/>
            <person name="Huang J."/>
            <person name="Zhao X.W."/>
            <person name="Ke S."/>
            <person name="Chen Y.Y."/>
            <person name="Wu W.L."/>
            <person name="Hsu J.L."/>
            <person name="Lin Y.F."/>
            <person name="Huang M.D."/>
            <person name="Li C.Y."/>
            <person name="Huang L."/>
            <person name="Wang Z.W."/>
            <person name="Zhao X."/>
            <person name="Zhong W.Y."/>
            <person name="Peng D.H."/>
            <person name="Ahmad S."/>
            <person name="Lan S."/>
            <person name="Zhang J.S."/>
            <person name="Tsai W.C."/>
            <person name="Van de Peer Y."/>
            <person name="Liu Z.J."/>
        </authorList>
    </citation>
    <scope>NUCLEOTIDE SEQUENCE</scope>
    <source>
        <strain evidence="3">CP</strain>
    </source>
</reference>
<dbReference type="PANTHER" id="PTHR46235">
    <property type="entry name" value="PHD FINGER-CONTAINING PROTEIN DDB_G0268158"/>
    <property type="match status" value="1"/>
</dbReference>
<reference evidence="3" key="2">
    <citation type="submission" date="2023-06" db="EMBL/GenBank/DDBJ databases">
        <authorList>
            <person name="Ma L."/>
            <person name="Liu K.-W."/>
            <person name="Li Z."/>
            <person name="Hsiao Y.-Y."/>
            <person name="Qi Y."/>
            <person name="Fu T."/>
            <person name="Tang G."/>
            <person name="Zhang D."/>
            <person name="Sun W.-H."/>
            <person name="Liu D.-K."/>
            <person name="Li Y."/>
            <person name="Chen G.-Z."/>
            <person name="Liu X.-D."/>
            <person name="Liao X.-Y."/>
            <person name="Jiang Y.-T."/>
            <person name="Yu X."/>
            <person name="Hao Y."/>
            <person name="Huang J."/>
            <person name="Zhao X.-W."/>
            <person name="Ke S."/>
            <person name="Chen Y.-Y."/>
            <person name="Wu W.-L."/>
            <person name="Hsu J.-L."/>
            <person name="Lin Y.-F."/>
            <person name="Huang M.-D."/>
            <person name="Li C.-Y."/>
            <person name="Huang L."/>
            <person name="Wang Z.-W."/>
            <person name="Zhao X."/>
            <person name="Zhong W.-Y."/>
            <person name="Peng D.-H."/>
            <person name="Ahmad S."/>
            <person name="Lan S."/>
            <person name="Zhang J.-S."/>
            <person name="Tsai W.-C."/>
            <person name="Van De Peer Y."/>
            <person name="Liu Z.-J."/>
        </authorList>
    </citation>
    <scope>NUCLEOTIDE SEQUENCE</scope>
    <source>
        <strain evidence="3">CP</strain>
        <tissue evidence="3">Leaves</tissue>
    </source>
</reference>
<comment type="caution">
    <text evidence="3">The sequence shown here is derived from an EMBL/GenBank/DDBJ whole genome shotgun (WGS) entry which is preliminary data.</text>
</comment>
<feature type="domain" description="DM2" evidence="2">
    <location>
        <begin position="124"/>
        <end position="191"/>
    </location>
</feature>